<gene>
    <name evidence="2" type="ORF">BCR41DRAFT_345132</name>
</gene>
<organism evidence="2 3">
    <name type="scientific">Lobosporangium transversale</name>
    <dbReference type="NCBI Taxonomy" id="64571"/>
    <lineage>
        <taxon>Eukaryota</taxon>
        <taxon>Fungi</taxon>
        <taxon>Fungi incertae sedis</taxon>
        <taxon>Mucoromycota</taxon>
        <taxon>Mortierellomycotina</taxon>
        <taxon>Mortierellomycetes</taxon>
        <taxon>Mortierellales</taxon>
        <taxon>Mortierellaceae</taxon>
        <taxon>Lobosporangium</taxon>
    </lineage>
</organism>
<keyword evidence="1" id="KW-1133">Transmembrane helix</keyword>
<name>A0A1Y2H199_9FUNG</name>
<sequence>MALATRTGQQKKGRGRKNISILVGMGILKTIIMIVTFITQPAITVTPPQHRNIQVWYLDHHHPRQRHHYHHHPLDLHHHRLVTVIAIVATHLARAPLG</sequence>
<comment type="caution">
    <text evidence="2">The sequence shown here is derived from an EMBL/GenBank/DDBJ whole genome shotgun (WGS) entry which is preliminary data.</text>
</comment>
<accession>A0A1Y2H199</accession>
<dbReference type="GeneID" id="33564494"/>
<feature type="transmembrane region" description="Helical" evidence="1">
    <location>
        <begin position="21"/>
        <end position="43"/>
    </location>
</feature>
<dbReference type="InParanoid" id="A0A1Y2H199"/>
<evidence type="ECO:0000313" key="3">
    <source>
        <dbReference type="Proteomes" id="UP000193648"/>
    </source>
</evidence>
<evidence type="ECO:0000313" key="2">
    <source>
        <dbReference type="EMBL" id="ORZ28330.1"/>
    </source>
</evidence>
<keyword evidence="1" id="KW-0472">Membrane</keyword>
<keyword evidence="1" id="KW-0812">Transmembrane</keyword>
<keyword evidence="3" id="KW-1185">Reference proteome</keyword>
<dbReference type="RefSeq" id="XP_021886015.1">
    <property type="nucleotide sequence ID" value="XM_022022650.1"/>
</dbReference>
<evidence type="ECO:0000256" key="1">
    <source>
        <dbReference type="SAM" id="Phobius"/>
    </source>
</evidence>
<reference evidence="2 3" key="1">
    <citation type="submission" date="2016-07" db="EMBL/GenBank/DDBJ databases">
        <title>Pervasive Adenine N6-methylation of Active Genes in Fungi.</title>
        <authorList>
            <consortium name="DOE Joint Genome Institute"/>
            <person name="Mondo S.J."/>
            <person name="Dannebaum R.O."/>
            <person name="Kuo R.C."/>
            <person name="Labutti K."/>
            <person name="Haridas S."/>
            <person name="Kuo A."/>
            <person name="Salamov A."/>
            <person name="Ahrendt S.R."/>
            <person name="Lipzen A."/>
            <person name="Sullivan W."/>
            <person name="Andreopoulos W.B."/>
            <person name="Clum A."/>
            <person name="Lindquist E."/>
            <person name="Daum C."/>
            <person name="Ramamoorthy G.K."/>
            <person name="Gryganskyi A."/>
            <person name="Culley D."/>
            <person name="Magnuson J.K."/>
            <person name="James T.Y."/>
            <person name="O'Malley M.A."/>
            <person name="Stajich J.E."/>
            <person name="Spatafora J.W."/>
            <person name="Visel A."/>
            <person name="Grigoriev I.V."/>
        </authorList>
    </citation>
    <scope>NUCLEOTIDE SEQUENCE [LARGE SCALE GENOMIC DNA]</scope>
    <source>
        <strain evidence="2 3">NRRL 3116</strain>
    </source>
</reference>
<protein>
    <submittedName>
        <fullName evidence="2">Uncharacterized protein</fullName>
    </submittedName>
</protein>
<dbReference type="EMBL" id="MCFF01000002">
    <property type="protein sequence ID" value="ORZ28330.1"/>
    <property type="molecule type" value="Genomic_DNA"/>
</dbReference>
<dbReference type="AlphaFoldDB" id="A0A1Y2H199"/>
<dbReference type="Proteomes" id="UP000193648">
    <property type="component" value="Unassembled WGS sequence"/>
</dbReference>
<proteinExistence type="predicted"/>